<sequence length="179" mass="20679">MKRVITLFTIAFVFAGLAVFQYINNDPESITMAAPAADFKPKAGYKATDFELPSLDEKFYKIGGKQGKLTFVNFWASWCGPCELEAPDLQRIHEKYGDVIQLYGINATKYDKERAAREFVNEYEFTFPILMDRVGDVTKQYKVDTFPTSFLIDSNGVIRERINGVITFEEWERLIEKWL</sequence>
<organism evidence="3 4">
    <name type="scientific">Paenibacillus prosopidis</name>
    <dbReference type="NCBI Taxonomy" id="630520"/>
    <lineage>
        <taxon>Bacteria</taxon>
        <taxon>Bacillati</taxon>
        <taxon>Bacillota</taxon>
        <taxon>Bacilli</taxon>
        <taxon>Bacillales</taxon>
        <taxon>Paenibacillaceae</taxon>
        <taxon>Paenibacillus</taxon>
    </lineage>
</organism>
<reference evidence="3 4" key="1">
    <citation type="submission" date="2018-07" db="EMBL/GenBank/DDBJ databases">
        <title>Genomic Encyclopedia of Type Strains, Phase III (KMG-III): the genomes of soil and plant-associated and newly described type strains.</title>
        <authorList>
            <person name="Whitman W."/>
        </authorList>
    </citation>
    <scope>NUCLEOTIDE SEQUENCE [LARGE SCALE GENOMIC DNA]</scope>
    <source>
        <strain evidence="3 4">CECT 7506</strain>
    </source>
</reference>
<dbReference type="EMBL" id="QPJD01000010">
    <property type="protein sequence ID" value="RCW45638.1"/>
    <property type="molecule type" value="Genomic_DNA"/>
</dbReference>
<dbReference type="GO" id="GO:0016853">
    <property type="term" value="F:isomerase activity"/>
    <property type="evidence" value="ECO:0007669"/>
    <property type="project" value="UniProtKB-KW"/>
</dbReference>
<dbReference type="AlphaFoldDB" id="A0A368W115"/>
<dbReference type="InterPro" id="IPR050553">
    <property type="entry name" value="Thioredoxin_ResA/DsbE_sf"/>
</dbReference>
<dbReference type="Pfam" id="PF00578">
    <property type="entry name" value="AhpC-TSA"/>
    <property type="match status" value="1"/>
</dbReference>
<dbReference type="GO" id="GO:0016209">
    <property type="term" value="F:antioxidant activity"/>
    <property type="evidence" value="ECO:0007669"/>
    <property type="project" value="InterPro"/>
</dbReference>
<dbReference type="OrthoDB" id="25753at2"/>
<feature type="domain" description="Thioredoxin" evidence="2">
    <location>
        <begin position="41"/>
        <end position="179"/>
    </location>
</feature>
<evidence type="ECO:0000313" key="3">
    <source>
        <dbReference type="EMBL" id="RCW45638.1"/>
    </source>
</evidence>
<protein>
    <submittedName>
        <fullName evidence="3">Thiol-disulfide isomerase/thioredoxin</fullName>
    </submittedName>
</protein>
<dbReference type="PROSITE" id="PS51352">
    <property type="entry name" value="THIOREDOXIN_2"/>
    <property type="match status" value="1"/>
</dbReference>
<dbReference type="InterPro" id="IPR000866">
    <property type="entry name" value="AhpC/TSA"/>
</dbReference>
<accession>A0A368W115</accession>
<dbReference type="RefSeq" id="WP_114381474.1">
    <property type="nucleotide sequence ID" value="NZ_QPJD01000010.1"/>
</dbReference>
<dbReference type="PANTHER" id="PTHR42852">
    <property type="entry name" value="THIOL:DISULFIDE INTERCHANGE PROTEIN DSBE"/>
    <property type="match status" value="1"/>
</dbReference>
<dbReference type="InterPro" id="IPR013766">
    <property type="entry name" value="Thioredoxin_domain"/>
</dbReference>
<keyword evidence="4" id="KW-1185">Reference proteome</keyword>
<evidence type="ECO:0000259" key="2">
    <source>
        <dbReference type="PROSITE" id="PS51352"/>
    </source>
</evidence>
<dbReference type="InterPro" id="IPR036249">
    <property type="entry name" value="Thioredoxin-like_sf"/>
</dbReference>
<dbReference type="SUPFAM" id="SSF52833">
    <property type="entry name" value="Thioredoxin-like"/>
    <property type="match status" value="1"/>
</dbReference>
<comment type="caution">
    <text evidence="3">The sequence shown here is derived from an EMBL/GenBank/DDBJ whole genome shotgun (WGS) entry which is preliminary data.</text>
</comment>
<proteinExistence type="predicted"/>
<dbReference type="Proteomes" id="UP000252415">
    <property type="component" value="Unassembled WGS sequence"/>
</dbReference>
<name>A0A368W115_9BACL</name>
<evidence type="ECO:0000256" key="1">
    <source>
        <dbReference type="ARBA" id="ARBA00023157"/>
    </source>
</evidence>
<keyword evidence="1" id="KW-1015">Disulfide bond</keyword>
<dbReference type="PROSITE" id="PS00194">
    <property type="entry name" value="THIOREDOXIN_1"/>
    <property type="match status" value="1"/>
</dbReference>
<keyword evidence="3" id="KW-0413">Isomerase</keyword>
<gene>
    <name evidence="3" type="ORF">DFP97_110229</name>
</gene>
<dbReference type="CDD" id="cd02966">
    <property type="entry name" value="TlpA_like_family"/>
    <property type="match status" value="1"/>
</dbReference>
<dbReference type="Gene3D" id="3.40.30.10">
    <property type="entry name" value="Glutaredoxin"/>
    <property type="match status" value="1"/>
</dbReference>
<dbReference type="GO" id="GO:0016491">
    <property type="term" value="F:oxidoreductase activity"/>
    <property type="evidence" value="ECO:0007669"/>
    <property type="project" value="InterPro"/>
</dbReference>
<dbReference type="InterPro" id="IPR017937">
    <property type="entry name" value="Thioredoxin_CS"/>
</dbReference>
<evidence type="ECO:0000313" key="4">
    <source>
        <dbReference type="Proteomes" id="UP000252415"/>
    </source>
</evidence>
<dbReference type="PANTHER" id="PTHR42852:SF1">
    <property type="entry name" value="THIOREDOXIN-LIKE PROTEIN YNEN"/>
    <property type="match status" value="1"/>
</dbReference>